<sequence length="185" mass="21219">MLKVIKSGMKLGLILFLIQSILICIDGLRDKKTKAAIGIVLGNKINPDGSPSERLQERLNKSIQLYRADRIQMILVSGGFGKEGFWEGDKMKDYLVLNHIPSQKIIVDNYGNDTEKTVVNSIRIMDSLHYKSAISISQYFHQTRTKALFRKKGFVNIESASPIYFEWRDGYSIFREFVAYYKEAL</sequence>
<dbReference type="PANTHER" id="PTHR30336:SF6">
    <property type="entry name" value="INTEGRAL MEMBRANE PROTEIN"/>
    <property type="match status" value="1"/>
</dbReference>
<protein>
    <submittedName>
        <fullName evidence="2">Uncharacterized SAM-binding protein YcdF (DUF218 family)</fullName>
    </submittedName>
</protein>
<evidence type="ECO:0000259" key="1">
    <source>
        <dbReference type="Pfam" id="PF02698"/>
    </source>
</evidence>
<evidence type="ECO:0000313" key="3">
    <source>
        <dbReference type="Proteomes" id="UP000286246"/>
    </source>
</evidence>
<dbReference type="Gene3D" id="3.40.50.620">
    <property type="entry name" value="HUPs"/>
    <property type="match status" value="1"/>
</dbReference>
<proteinExistence type="predicted"/>
<dbReference type="PANTHER" id="PTHR30336">
    <property type="entry name" value="INNER MEMBRANE PROTEIN, PROBABLE PERMEASE"/>
    <property type="match status" value="1"/>
</dbReference>
<dbReference type="EMBL" id="RAPY01000001">
    <property type="protein sequence ID" value="RKE57449.1"/>
    <property type="molecule type" value="Genomic_DNA"/>
</dbReference>
<dbReference type="CDD" id="cd06259">
    <property type="entry name" value="YdcF-like"/>
    <property type="match status" value="1"/>
</dbReference>
<dbReference type="InterPro" id="IPR014729">
    <property type="entry name" value="Rossmann-like_a/b/a_fold"/>
</dbReference>
<evidence type="ECO:0000313" key="2">
    <source>
        <dbReference type="EMBL" id="RKE57449.1"/>
    </source>
</evidence>
<dbReference type="InterPro" id="IPR051599">
    <property type="entry name" value="Cell_Envelope_Assoc"/>
</dbReference>
<organism evidence="2 3">
    <name type="scientific">Sphingobacterium detergens</name>
    <dbReference type="NCBI Taxonomy" id="1145106"/>
    <lineage>
        <taxon>Bacteria</taxon>
        <taxon>Pseudomonadati</taxon>
        <taxon>Bacteroidota</taxon>
        <taxon>Sphingobacteriia</taxon>
        <taxon>Sphingobacteriales</taxon>
        <taxon>Sphingobacteriaceae</taxon>
        <taxon>Sphingobacterium</taxon>
    </lineage>
</organism>
<reference evidence="2 3" key="1">
    <citation type="submission" date="2018-09" db="EMBL/GenBank/DDBJ databases">
        <title>Genomic Encyclopedia of Type Strains, Phase III (KMG-III): the genomes of soil and plant-associated and newly described type strains.</title>
        <authorList>
            <person name="Whitman W."/>
        </authorList>
    </citation>
    <scope>NUCLEOTIDE SEQUENCE [LARGE SCALE GENOMIC DNA]</scope>
    <source>
        <strain evidence="2 3">CECT 7938</strain>
    </source>
</reference>
<dbReference type="InterPro" id="IPR003848">
    <property type="entry name" value="DUF218"/>
</dbReference>
<comment type="caution">
    <text evidence="2">The sequence shown here is derived from an EMBL/GenBank/DDBJ whole genome shotgun (WGS) entry which is preliminary data.</text>
</comment>
<gene>
    <name evidence="2" type="ORF">DFQ12_2337</name>
</gene>
<name>A0A420BL26_SPHD1</name>
<dbReference type="GO" id="GO:0005886">
    <property type="term" value="C:plasma membrane"/>
    <property type="evidence" value="ECO:0007669"/>
    <property type="project" value="TreeGrafter"/>
</dbReference>
<accession>A0A420BL26</accession>
<dbReference type="Pfam" id="PF02698">
    <property type="entry name" value="DUF218"/>
    <property type="match status" value="1"/>
</dbReference>
<keyword evidence="3" id="KW-1185">Reference proteome</keyword>
<dbReference type="AlphaFoldDB" id="A0A420BL26"/>
<dbReference type="Proteomes" id="UP000286246">
    <property type="component" value="Unassembled WGS sequence"/>
</dbReference>
<dbReference type="RefSeq" id="WP_208642506.1">
    <property type="nucleotide sequence ID" value="NZ_RAPY01000001.1"/>
</dbReference>
<feature type="domain" description="DUF218" evidence="1">
    <location>
        <begin position="39"/>
        <end position="157"/>
    </location>
</feature>